<dbReference type="PANTHER" id="PTHR33989">
    <property type="match status" value="1"/>
</dbReference>
<evidence type="ECO:0000313" key="12">
    <source>
        <dbReference type="EMBL" id="ERL06935.1"/>
    </source>
</evidence>
<evidence type="ECO:0000313" key="13">
    <source>
        <dbReference type="Proteomes" id="UP000016638"/>
    </source>
</evidence>
<keyword evidence="7 10" id="KW-1133">Transmembrane helix</keyword>
<name>U2TKE7_9ACTN</name>
<dbReference type="PIRSF" id="PIRSF006351">
    <property type="entry name" value="PTS_EIIC-Cellobiose"/>
    <property type="match status" value="1"/>
</dbReference>
<proteinExistence type="predicted"/>
<comment type="subcellular location">
    <subcellularLocation>
        <location evidence="1">Cell membrane</location>
        <topology evidence="1">Multi-pass membrane protein</topology>
    </subcellularLocation>
</comment>
<dbReference type="InterPro" id="IPR003352">
    <property type="entry name" value="PTS_EIIC"/>
</dbReference>
<dbReference type="NCBIfam" id="NF007157">
    <property type="entry name" value="PRK09592.1"/>
    <property type="match status" value="1"/>
</dbReference>
<evidence type="ECO:0000256" key="9">
    <source>
        <dbReference type="PIRNR" id="PIRNR006351"/>
    </source>
</evidence>
<dbReference type="InterPro" id="IPR004501">
    <property type="entry name" value="PTS_EIIC_3"/>
</dbReference>
<dbReference type="EMBL" id="AWEZ01000061">
    <property type="protein sequence ID" value="ERL06935.1"/>
    <property type="molecule type" value="Genomic_DNA"/>
</dbReference>
<organism evidence="12 13">
    <name type="scientific">Olsenella profusa F0195</name>
    <dbReference type="NCBI Taxonomy" id="1125712"/>
    <lineage>
        <taxon>Bacteria</taxon>
        <taxon>Bacillati</taxon>
        <taxon>Actinomycetota</taxon>
        <taxon>Coriobacteriia</taxon>
        <taxon>Coriobacteriales</taxon>
        <taxon>Atopobiaceae</taxon>
        <taxon>Olsenella</taxon>
    </lineage>
</organism>
<dbReference type="PATRIC" id="fig|1125712.3.peg.1874"/>
<evidence type="ECO:0000259" key="11">
    <source>
        <dbReference type="PROSITE" id="PS51105"/>
    </source>
</evidence>
<accession>U2TKE7</accession>
<dbReference type="STRING" id="1125712.HMPREF1316_1031"/>
<dbReference type="InterPro" id="IPR051088">
    <property type="entry name" value="PTS_Sugar-EIIC/EIIB"/>
</dbReference>
<dbReference type="GO" id="GO:1901264">
    <property type="term" value="P:carbohydrate derivative transport"/>
    <property type="evidence" value="ECO:0007669"/>
    <property type="project" value="TreeGrafter"/>
</dbReference>
<feature type="transmembrane region" description="Helical" evidence="10">
    <location>
        <begin position="366"/>
        <end position="383"/>
    </location>
</feature>
<dbReference type="AlphaFoldDB" id="U2TKE7"/>
<dbReference type="InterPro" id="IPR004796">
    <property type="entry name" value="PTS_IIC_cello"/>
</dbReference>
<evidence type="ECO:0000256" key="1">
    <source>
        <dbReference type="ARBA" id="ARBA00004651"/>
    </source>
</evidence>
<evidence type="ECO:0000256" key="8">
    <source>
        <dbReference type="ARBA" id="ARBA00023136"/>
    </source>
</evidence>
<evidence type="ECO:0000256" key="2">
    <source>
        <dbReference type="ARBA" id="ARBA00022448"/>
    </source>
</evidence>
<dbReference type="NCBIfam" id="TIGR00410">
    <property type="entry name" value="lacE"/>
    <property type="match status" value="1"/>
</dbReference>
<feature type="transmembrane region" description="Helical" evidence="10">
    <location>
        <begin position="21"/>
        <end position="49"/>
    </location>
</feature>
<feature type="transmembrane region" description="Helical" evidence="10">
    <location>
        <begin position="413"/>
        <end position="433"/>
    </location>
</feature>
<feature type="domain" description="PTS EIIC type-3" evidence="11">
    <location>
        <begin position="5"/>
        <end position="433"/>
    </location>
</feature>
<gene>
    <name evidence="12" type="primary">celD</name>
    <name evidence="12" type="ORF">HMPREF1316_1031</name>
</gene>
<evidence type="ECO:0000256" key="5">
    <source>
        <dbReference type="ARBA" id="ARBA00022683"/>
    </source>
</evidence>
<dbReference type="GO" id="GO:0009401">
    <property type="term" value="P:phosphoenolpyruvate-dependent sugar phosphotransferase system"/>
    <property type="evidence" value="ECO:0007669"/>
    <property type="project" value="UniProtKB-KW"/>
</dbReference>
<keyword evidence="13" id="KW-1185">Reference proteome</keyword>
<dbReference type="OrthoDB" id="3169536at2"/>
<dbReference type="PANTHER" id="PTHR33989:SF8">
    <property type="entry name" value="PERMEASE IIC COMPONENT"/>
    <property type="match status" value="1"/>
</dbReference>
<evidence type="ECO:0000256" key="6">
    <source>
        <dbReference type="ARBA" id="ARBA00022692"/>
    </source>
</evidence>
<dbReference type="GO" id="GO:0005886">
    <property type="term" value="C:plasma membrane"/>
    <property type="evidence" value="ECO:0007669"/>
    <property type="project" value="UniProtKB-SubCell"/>
</dbReference>
<keyword evidence="5" id="KW-0598">Phosphotransferase system</keyword>
<dbReference type="GO" id="GO:0008982">
    <property type="term" value="F:protein-N(PI)-phosphohistidine-sugar phosphotransferase activity"/>
    <property type="evidence" value="ECO:0007669"/>
    <property type="project" value="UniProtKB-UniRule"/>
</dbReference>
<dbReference type="Pfam" id="PF02378">
    <property type="entry name" value="PTS_EIIC"/>
    <property type="match status" value="1"/>
</dbReference>
<feature type="transmembrane region" description="Helical" evidence="10">
    <location>
        <begin position="164"/>
        <end position="186"/>
    </location>
</feature>
<evidence type="ECO:0000256" key="3">
    <source>
        <dbReference type="ARBA" id="ARBA00022475"/>
    </source>
</evidence>
<evidence type="ECO:0000256" key="10">
    <source>
        <dbReference type="SAM" id="Phobius"/>
    </source>
</evidence>
<evidence type="ECO:0000256" key="4">
    <source>
        <dbReference type="ARBA" id="ARBA00022597"/>
    </source>
</evidence>
<keyword evidence="8 9" id="KW-0472">Membrane</keyword>
<dbReference type="PROSITE" id="PS51105">
    <property type="entry name" value="PTS_EIIC_TYPE_3"/>
    <property type="match status" value="1"/>
</dbReference>
<evidence type="ECO:0000256" key="7">
    <source>
        <dbReference type="ARBA" id="ARBA00022989"/>
    </source>
</evidence>
<feature type="transmembrane region" description="Helical" evidence="10">
    <location>
        <begin position="69"/>
        <end position="87"/>
    </location>
</feature>
<feature type="transmembrane region" description="Helical" evidence="10">
    <location>
        <begin position="207"/>
        <end position="231"/>
    </location>
</feature>
<reference evidence="12 13" key="1">
    <citation type="submission" date="2013-08" db="EMBL/GenBank/DDBJ databases">
        <authorList>
            <person name="Durkin A.S."/>
            <person name="Haft D.R."/>
            <person name="McCorrison J."/>
            <person name="Torralba M."/>
            <person name="Gillis M."/>
            <person name="Haft D.H."/>
            <person name="Methe B."/>
            <person name="Sutton G."/>
            <person name="Nelson K.E."/>
        </authorList>
    </citation>
    <scope>NUCLEOTIDE SEQUENCE [LARGE SCALE GENOMIC DNA]</scope>
    <source>
        <strain evidence="12 13">F0195</strain>
    </source>
</reference>
<keyword evidence="4 9" id="KW-0762">Sugar transport</keyword>
<feature type="transmembrane region" description="Helical" evidence="10">
    <location>
        <begin position="108"/>
        <end position="127"/>
    </location>
</feature>
<dbReference type="Proteomes" id="UP000016638">
    <property type="component" value="Unassembled WGS sequence"/>
</dbReference>
<protein>
    <recommendedName>
        <fullName evidence="9">Permease IIC component</fullName>
    </recommendedName>
</protein>
<feature type="transmembrane region" description="Helical" evidence="10">
    <location>
        <begin position="307"/>
        <end position="328"/>
    </location>
</feature>
<sequence length="459" mass="49737">MFKFLEKYLMGPMQKFSMYKLVRAITTAGMASISFTVVGSIFLILSIIPQVFPALAGVFAASFDKITDLYMLGYYASVSTIAIYFLIATTHEYARIFADEDDVDVKPLNAVLLSVFMLFMLMPQLHFADGIIACVTTVAQDESGSYAGSIINGWSIAGSGIERLGAIGIFEAIIVSWASVRLYVLCVTEHIVIKLPDVVPEGVARSFTALIPALFIALVSMLVQGLLAVLGTDFYQLISIPFGFVVNLTNTWLGILVIYFLIHALWLVGIHGATIVTSFLQPIALANFASNATGATNYVWAGEFNNSFVTVGGSGGTLLLTFMLLFLAKSEQLKAIGTAEVVPAIFNINEPLLFGLPIVYNPDLALPFFLAPMAEATIAYWAITLKMIRPVMANMPWPTPIGIGAFISTGGDWRAIIVAILCVLAAGAVYLPFFKRYDAKLYKEEQEKLAGNEATEAAA</sequence>
<keyword evidence="6 10" id="KW-0812">Transmembrane</keyword>
<keyword evidence="3 9" id="KW-1003">Cell membrane</keyword>
<comment type="function">
    <text evidence="9">The phosphoenolpyruvate-dependent sugar phosphotransferase system (PTS), a major carbohydrate active -transport system, catalyzes the phosphorylation of incoming sugar substrates concomitant with their translocation across the cell membrane.</text>
</comment>
<keyword evidence="2 9" id="KW-0813">Transport</keyword>
<dbReference type="eggNOG" id="COG1455">
    <property type="taxonomic scope" value="Bacteria"/>
</dbReference>
<dbReference type="RefSeq" id="WP_021726674.1">
    <property type="nucleotide sequence ID" value="NZ_AWEZ01000061.1"/>
</dbReference>
<comment type="caution">
    <text evidence="12">The sequence shown here is derived from an EMBL/GenBank/DDBJ whole genome shotgun (WGS) entry which is preliminary data.</text>
</comment>